<feature type="domain" description="Chromosomal replication initiator DnaA C-terminal" evidence="13">
    <location>
        <begin position="367"/>
        <end position="435"/>
    </location>
</feature>
<dbReference type="OrthoDB" id="9807019at2"/>
<evidence type="ECO:0000313" key="17">
    <source>
        <dbReference type="Proteomes" id="UP000186015"/>
    </source>
</evidence>
<evidence type="ECO:0000256" key="10">
    <source>
        <dbReference type="RuleBase" id="RU000577"/>
    </source>
</evidence>
<evidence type="ECO:0000256" key="2">
    <source>
        <dbReference type="ARBA" id="ARBA00022490"/>
    </source>
</evidence>
<dbReference type="GO" id="GO:0003688">
    <property type="term" value="F:DNA replication origin binding"/>
    <property type="evidence" value="ECO:0007669"/>
    <property type="project" value="UniProtKB-UniRule"/>
</dbReference>
<dbReference type="CDD" id="cd00009">
    <property type="entry name" value="AAA"/>
    <property type="match status" value="1"/>
</dbReference>
<dbReference type="SUPFAM" id="SSF48295">
    <property type="entry name" value="TrpR-like"/>
    <property type="match status" value="1"/>
</dbReference>
<keyword evidence="2 8" id="KW-0963">Cytoplasm</keyword>
<dbReference type="SUPFAM" id="SSF52540">
    <property type="entry name" value="P-loop containing nucleoside triphosphate hydrolases"/>
    <property type="match status" value="1"/>
</dbReference>
<dbReference type="Gene3D" id="1.10.1750.10">
    <property type="match status" value="1"/>
</dbReference>
<evidence type="ECO:0000256" key="5">
    <source>
        <dbReference type="ARBA" id="ARBA00022840"/>
    </source>
</evidence>
<evidence type="ECO:0000256" key="3">
    <source>
        <dbReference type="ARBA" id="ARBA00022705"/>
    </source>
</evidence>
<dbReference type="GO" id="GO:0008289">
    <property type="term" value="F:lipid binding"/>
    <property type="evidence" value="ECO:0007669"/>
    <property type="project" value="UniProtKB-KW"/>
</dbReference>
<dbReference type="PANTHER" id="PTHR30050:SF2">
    <property type="entry name" value="CHROMOSOMAL REPLICATION INITIATOR PROTEIN DNAA"/>
    <property type="match status" value="1"/>
</dbReference>
<dbReference type="Proteomes" id="UP000186015">
    <property type="component" value="Unassembled WGS sequence"/>
</dbReference>
<comment type="subunit">
    <text evidence="8">Oligomerizes as a right-handed, spiral filament on DNA at oriC.</text>
</comment>
<dbReference type="InterPro" id="IPR010921">
    <property type="entry name" value="Trp_repressor/repl_initiator"/>
</dbReference>
<dbReference type="NCBIfam" id="TIGR00362">
    <property type="entry name" value="DnaA"/>
    <property type="match status" value="1"/>
</dbReference>
<evidence type="ECO:0000256" key="6">
    <source>
        <dbReference type="ARBA" id="ARBA00023121"/>
    </source>
</evidence>
<evidence type="ECO:0000256" key="4">
    <source>
        <dbReference type="ARBA" id="ARBA00022741"/>
    </source>
</evidence>
<dbReference type="RefSeq" id="WP_081350424.1">
    <property type="nucleotide sequence ID" value="NZ_FOAT01000002.1"/>
</dbReference>
<dbReference type="InterPro" id="IPR013159">
    <property type="entry name" value="DnaA_C"/>
</dbReference>
<evidence type="ECO:0000256" key="9">
    <source>
        <dbReference type="NCBIfam" id="TIGR00362"/>
    </source>
</evidence>
<evidence type="ECO:0000256" key="8">
    <source>
        <dbReference type="HAMAP-Rule" id="MF_00377"/>
    </source>
</evidence>
<dbReference type="InterPro" id="IPR013317">
    <property type="entry name" value="DnaA_dom"/>
</dbReference>
<dbReference type="GO" id="GO:0006275">
    <property type="term" value="P:regulation of DNA replication"/>
    <property type="evidence" value="ECO:0007669"/>
    <property type="project" value="UniProtKB-UniRule"/>
</dbReference>
<comment type="similarity">
    <text evidence="1 8 11">Belongs to the DnaA family.</text>
</comment>
<evidence type="ECO:0000256" key="7">
    <source>
        <dbReference type="ARBA" id="ARBA00023125"/>
    </source>
</evidence>
<feature type="binding site" evidence="8">
    <location>
        <position position="169"/>
    </location>
    <ligand>
        <name>ATP</name>
        <dbReference type="ChEBI" id="CHEBI:30616"/>
    </ligand>
</feature>
<keyword evidence="5 8" id="KW-0067">ATP-binding</keyword>
<dbReference type="Gene3D" id="1.10.8.60">
    <property type="match status" value="1"/>
</dbReference>
<gene>
    <name evidence="8" type="primary">dnaA</name>
    <name evidence="15" type="ORF">SAMN02910406_02645</name>
    <name evidence="14" type="ORF">SAMN05216469_1027</name>
</gene>
<comment type="function">
    <text evidence="8 10">Plays an essential role in the initiation and regulation of chromosomal replication. ATP-DnaA binds to the origin of replication (oriC) to initiate formation of the DNA replication initiation complex once per cell cycle. Binds the DnaA box (a 9 base pair repeat at the origin) and separates the double-stranded (ds)DNA. Forms a right-handed helical filament on oriC DNA; dsDNA binds to the exterior of the filament while single-stranded (ss)DNA is stabiized in the filament's interior. The ATP-DnaA-oriC complex binds and stabilizes one strand of the AT-rich DNA unwinding element (DUE), permitting loading of DNA polymerase. After initiation quickly degrades to an ADP-DnaA complex that is not apt for DNA replication. Binds acidic phospholipids.</text>
</comment>
<protein>
    <recommendedName>
        <fullName evidence="8 9">Chromosomal replication initiator protein DnaA</fullName>
    </recommendedName>
</protein>
<dbReference type="GO" id="GO:0005737">
    <property type="term" value="C:cytoplasm"/>
    <property type="evidence" value="ECO:0007669"/>
    <property type="project" value="UniProtKB-SubCell"/>
</dbReference>
<dbReference type="HAMAP" id="MF_00377">
    <property type="entry name" value="DnaA_bact"/>
    <property type="match status" value="1"/>
</dbReference>
<dbReference type="GO" id="GO:0005524">
    <property type="term" value="F:ATP binding"/>
    <property type="evidence" value="ECO:0007669"/>
    <property type="project" value="UniProtKB-UniRule"/>
</dbReference>
<accession>A0A1H7G812</accession>
<evidence type="ECO:0000259" key="12">
    <source>
        <dbReference type="SMART" id="SM00382"/>
    </source>
</evidence>
<dbReference type="Pfam" id="PF08299">
    <property type="entry name" value="Bac_DnaA_C"/>
    <property type="match status" value="1"/>
</dbReference>
<keyword evidence="4 8" id="KW-0547">Nucleotide-binding</keyword>
<feature type="binding site" evidence="8">
    <location>
        <position position="168"/>
    </location>
    <ligand>
        <name>ATP</name>
        <dbReference type="ChEBI" id="CHEBI:30616"/>
    </ligand>
</feature>
<evidence type="ECO:0000313" key="15">
    <source>
        <dbReference type="EMBL" id="SFC91197.1"/>
    </source>
</evidence>
<evidence type="ECO:0000313" key="14">
    <source>
        <dbReference type="EMBL" id="SEK34466.1"/>
    </source>
</evidence>
<comment type="caution">
    <text evidence="8">Lacks conserved residue(s) required for the propagation of feature annotation.</text>
</comment>
<feature type="region of interest" description="Domain I, interacts with DnaA modulators" evidence="8">
    <location>
        <begin position="1"/>
        <end position="101"/>
    </location>
</feature>
<dbReference type="eggNOG" id="COG0593">
    <property type="taxonomic scope" value="Bacteria"/>
</dbReference>
<feature type="binding site" evidence="8">
    <location>
        <position position="166"/>
    </location>
    <ligand>
        <name>ATP</name>
        <dbReference type="ChEBI" id="CHEBI:30616"/>
    </ligand>
</feature>
<dbReference type="Gene3D" id="3.40.50.300">
    <property type="entry name" value="P-loop containing nucleotide triphosphate hydrolases"/>
    <property type="match status" value="1"/>
</dbReference>
<dbReference type="InterPro" id="IPR001957">
    <property type="entry name" value="Chromosome_initiator_DnaA"/>
</dbReference>
<dbReference type="GO" id="GO:0005886">
    <property type="term" value="C:plasma membrane"/>
    <property type="evidence" value="ECO:0007669"/>
    <property type="project" value="TreeGrafter"/>
</dbReference>
<dbReference type="PRINTS" id="PR00051">
    <property type="entry name" value="DNAA"/>
</dbReference>
<name>A0A1H7G812_RUMAL</name>
<dbReference type="InterPro" id="IPR020591">
    <property type="entry name" value="Chromosome_initiator_DnaA-like"/>
</dbReference>
<dbReference type="InterPro" id="IPR027417">
    <property type="entry name" value="P-loop_NTPase"/>
</dbReference>
<proteinExistence type="inferred from homology"/>
<dbReference type="Gene3D" id="3.30.300.180">
    <property type="match status" value="1"/>
</dbReference>
<keyword evidence="3 8" id="KW-0235">DNA replication</keyword>
<dbReference type="GO" id="GO:0006270">
    <property type="term" value="P:DNA replication initiation"/>
    <property type="evidence" value="ECO:0007669"/>
    <property type="project" value="UniProtKB-UniRule"/>
</dbReference>
<dbReference type="SMART" id="SM00760">
    <property type="entry name" value="Bac_DnaA_C"/>
    <property type="match status" value="1"/>
</dbReference>
<keyword evidence="6 8" id="KW-0446">Lipid-binding</keyword>
<dbReference type="Proteomes" id="UP000182192">
    <property type="component" value="Unassembled WGS sequence"/>
</dbReference>
<feature type="binding site" evidence="8">
    <location>
        <position position="170"/>
    </location>
    <ligand>
        <name>ATP</name>
        <dbReference type="ChEBI" id="CHEBI:30616"/>
    </ligand>
</feature>
<dbReference type="EMBL" id="FOKQ01000025">
    <property type="protein sequence ID" value="SFC91197.1"/>
    <property type="molecule type" value="Genomic_DNA"/>
</dbReference>
<evidence type="ECO:0000256" key="1">
    <source>
        <dbReference type="ARBA" id="ARBA00006583"/>
    </source>
</evidence>
<evidence type="ECO:0000313" key="16">
    <source>
        <dbReference type="Proteomes" id="UP000182192"/>
    </source>
</evidence>
<dbReference type="InterPro" id="IPR003593">
    <property type="entry name" value="AAA+_ATPase"/>
</dbReference>
<dbReference type="InterPro" id="IPR038454">
    <property type="entry name" value="DnaA_N_sf"/>
</dbReference>
<organism evidence="14 17">
    <name type="scientific">Ruminococcus albus</name>
    <dbReference type="NCBI Taxonomy" id="1264"/>
    <lineage>
        <taxon>Bacteria</taxon>
        <taxon>Bacillati</taxon>
        <taxon>Bacillota</taxon>
        <taxon>Clostridia</taxon>
        <taxon>Eubacteriales</taxon>
        <taxon>Oscillospiraceae</taxon>
        <taxon>Ruminococcus</taxon>
    </lineage>
</organism>
<dbReference type="AlphaFoldDB" id="A0A1H7G812"/>
<evidence type="ECO:0000259" key="13">
    <source>
        <dbReference type="SMART" id="SM00760"/>
    </source>
</evidence>
<dbReference type="EMBL" id="FOAT01000002">
    <property type="protein sequence ID" value="SEK34466.1"/>
    <property type="molecule type" value="Genomic_DNA"/>
</dbReference>
<reference evidence="16 17" key="1">
    <citation type="submission" date="2016-10" db="EMBL/GenBank/DDBJ databases">
        <authorList>
            <person name="de Groot N.N."/>
        </authorList>
    </citation>
    <scope>NUCLEOTIDE SEQUENCE [LARGE SCALE GENOMIC DNA]</scope>
    <source>
        <strain evidence="15 16">AR67</strain>
        <strain evidence="14 17">KH2T6</strain>
    </source>
</reference>
<feature type="domain" description="AAA+ ATPase" evidence="12">
    <location>
        <begin position="155"/>
        <end position="289"/>
    </location>
</feature>
<evidence type="ECO:0000256" key="11">
    <source>
        <dbReference type="RuleBase" id="RU004227"/>
    </source>
</evidence>
<keyword evidence="7 8" id="KW-0238">DNA-binding</keyword>
<dbReference type="SMART" id="SM00382">
    <property type="entry name" value="AAA"/>
    <property type="match status" value="1"/>
</dbReference>
<comment type="subcellular location">
    <subcellularLocation>
        <location evidence="8">Cytoplasm</location>
    </subcellularLocation>
</comment>
<dbReference type="Pfam" id="PF00308">
    <property type="entry name" value="Bac_DnaA"/>
    <property type="match status" value="1"/>
</dbReference>
<sequence length="459" mass="52581">MINSFNDVFEEVLKYCYRLTGSDVPNDKRISESGYRMWIQVLKPYKMENNVAYLLAKSDFVKQQTMTAYGDVLNKAFEEVMGFPIKVDIMVSGEDEPEEKKEIRIEDTELSDEVDVYTFDNFIRGSSNSLAYAFCNAVAEKYDVKNAEEIDPDKVFNPLIIYGDSGLGKTHLMKAIEYKVSKSHPELKIIYTTGEAFINELVKALEFKDTVNFHEKYRNADLLLIDDIQIIAGKERMQDEFFHTFNELYNARKQIVLTSDILPSKMTKLQDRISTRLSLGVQADVQAPDFETRMAIINRKAELLGLKLSDNVVRLIAEKLKTNIRQLEGTVKKIKALTMYTNESPSISMAQRVIKEIIISNQPSEITVDRIISEVANAFDVTADDIKSNHRHSKISIARKITIYILKEVKGMTYTQIGDALNKNHSTMTIHYRDVSNLLKSNKEMKDTVDDIIKNLKEK</sequence>
<dbReference type="PANTHER" id="PTHR30050">
    <property type="entry name" value="CHROMOSOMAL REPLICATION INITIATOR PROTEIN DNAA"/>
    <property type="match status" value="1"/>
</dbReference>
<comment type="domain">
    <text evidence="8">Domain I is involved in oligomerization and binding regulators, domain II is flexibile and of varying length in different bacteria, domain III forms the AAA+ region, while domain IV binds dsDNA.</text>
</comment>
<feature type="region of interest" description="Domain IV, binds dsDNA" evidence="8">
    <location>
        <begin position="339"/>
        <end position="459"/>
    </location>
</feature>